<reference evidence="2" key="1">
    <citation type="journal article" date="2014" name="Genome Announc.">
        <title>Draft Genome Sequences of Two Lactobacillus Strains, L. farraginis JCM 14108T and L. composti JCM 14202T, Isolated from Compost of Distilled Shochu Residue.</title>
        <authorList>
            <person name="Yuki M."/>
            <person name="Oshima K."/>
            <person name="Suda W."/>
            <person name="Kitahara M."/>
            <person name="Kitamura K."/>
            <person name="Iida T."/>
            <person name="Hattori M."/>
            <person name="Ohkuma M."/>
        </authorList>
    </citation>
    <scope>NUCLEOTIDE SEQUENCE [LARGE SCALE GENOMIC DNA]</scope>
    <source>
        <strain evidence="2">JCM 14108</strain>
    </source>
</reference>
<organism evidence="2 3">
    <name type="scientific">Lentilactobacillus farraginis DSM 18382 = JCM 14108</name>
    <dbReference type="NCBI Taxonomy" id="1423743"/>
    <lineage>
        <taxon>Bacteria</taxon>
        <taxon>Bacillati</taxon>
        <taxon>Bacillota</taxon>
        <taxon>Bacilli</taxon>
        <taxon>Lactobacillales</taxon>
        <taxon>Lactobacillaceae</taxon>
        <taxon>Lentilactobacillus</taxon>
    </lineage>
</organism>
<evidence type="ECO:0000313" key="2">
    <source>
        <dbReference type="EMBL" id="GAF38024.1"/>
    </source>
</evidence>
<dbReference type="EMBL" id="BAKI01000063">
    <property type="protein sequence ID" value="GAF38024.1"/>
    <property type="molecule type" value="Genomic_DNA"/>
</dbReference>
<keyword evidence="1" id="KW-0812">Transmembrane</keyword>
<evidence type="ECO:0000313" key="3">
    <source>
        <dbReference type="Proteomes" id="UP000019488"/>
    </source>
</evidence>
<evidence type="ECO:0000256" key="1">
    <source>
        <dbReference type="SAM" id="Phobius"/>
    </source>
</evidence>
<dbReference type="PANTHER" id="PTHR34980">
    <property type="entry name" value="INNER MEMBRANE PROTEIN-RELATED-RELATED"/>
    <property type="match status" value="1"/>
</dbReference>
<dbReference type="Proteomes" id="UP000019488">
    <property type="component" value="Unassembled WGS sequence"/>
</dbReference>
<evidence type="ECO:0008006" key="4">
    <source>
        <dbReference type="Google" id="ProtNLM"/>
    </source>
</evidence>
<dbReference type="OrthoDB" id="2285053at2"/>
<keyword evidence="1" id="KW-0472">Membrane</keyword>
<protein>
    <recommendedName>
        <fullName evidence="4">DUF805 domain-containing protein</fullName>
    </recommendedName>
</protein>
<name>X0PC65_9LACO</name>
<dbReference type="Pfam" id="PF05656">
    <property type="entry name" value="DUF805"/>
    <property type="match status" value="1"/>
</dbReference>
<comment type="caution">
    <text evidence="2">The sequence shown here is derived from an EMBL/GenBank/DDBJ whole genome shotgun (WGS) entry which is preliminary data.</text>
</comment>
<dbReference type="AlphaFoldDB" id="X0PC65"/>
<keyword evidence="1" id="KW-1133">Transmembrane helix</keyword>
<accession>X0PC65</accession>
<sequence>MTQSAKQFHPFMAYLEFWSKAFVFNATATRSQYWIPWITNRLIFFGYCLVTQQWQHYTKYGSVNLGLAPPDSIPRAIIVLIAMGICLVVIIGQFTLRARRLHDLNLSNWFILLFLVPVVGNIIMFILMLMPTKANPRWWINQSNY</sequence>
<gene>
    <name evidence="2" type="ORF">JCM14108_3121</name>
</gene>
<dbReference type="eggNOG" id="COG3152">
    <property type="taxonomic scope" value="Bacteria"/>
</dbReference>
<feature type="transmembrane region" description="Helical" evidence="1">
    <location>
        <begin position="108"/>
        <end position="130"/>
    </location>
</feature>
<dbReference type="InterPro" id="IPR008523">
    <property type="entry name" value="DUF805"/>
</dbReference>
<dbReference type="STRING" id="1423743.FD41_GL001168"/>
<proteinExistence type="predicted"/>
<dbReference type="RefSeq" id="WP_051996211.1">
    <property type="nucleotide sequence ID" value="NZ_AZFY01000131.1"/>
</dbReference>
<dbReference type="GO" id="GO:0005886">
    <property type="term" value="C:plasma membrane"/>
    <property type="evidence" value="ECO:0007669"/>
    <property type="project" value="TreeGrafter"/>
</dbReference>
<feature type="transmembrane region" description="Helical" evidence="1">
    <location>
        <begin position="76"/>
        <end position="96"/>
    </location>
</feature>
<dbReference type="PANTHER" id="PTHR34980:SF2">
    <property type="entry name" value="INNER MEMBRANE PROTEIN YHAH-RELATED"/>
    <property type="match status" value="1"/>
</dbReference>